<keyword evidence="1" id="KW-0472">Membrane</keyword>
<sequence length="314" mass="34997">MGVLNGRDKLTSKYITAEISDSEDRLHYVPIKHTIGDYFVADLDGKFFAFSLKNARILIHRVTLEKSFRVIQYDTTHFNSIKPETKELEIVLQKNSLPKVNRMMFNVLRVLGKREKADFNPHSISDLIQEFGQQEGKYPDEVRSIKNYLSELDVDSIVTPVRKVTDFIQEDLIATNPSFLGELLPRIQRLDNEHKKITNTPLKGTNSFMKVAIIGLIAVVLVVGVAFAYEQGMFDGIFKFGDSISTIGDGLSGLPSPTGGFNTPATGGVNYSDASIMANYTPEELKAAINSGEVDYNKLSSSMQDMVDSVEIEN</sequence>
<accession>A0AAT9J9Z2</accession>
<reference evidence="2" key="2">
    <citation type="submission" date="2024-03" db="EMBL/GenBank/DDBJ databases">
        <authorList>
            <person name="Ni Y."/>
            <person name="Xu T."/>
            <person name="Yan S."/>
            <person name="Chen L."/>
            <person name="Wang Y."/>
        </authorList>
    </citation>
    <scope>NUCLEOTIDE SEQUENCE</scope>
    <source>
        <strain evidence="2">NBD1</strain>
    </source>
</reference>
<feature type="transmembrane region" description="Helical" evidence="1">
    <location>
        <begin position="208"/>
        <end position="229"/>
    </location>
</feature>
<organism evidence="2">
    <name type="scientific">Nitrosopumilaceae spindle-shaped virus</name>
    <dbReference type="NCBI Taxonomy" id="3065433"/>
    <lineage>
        <taxon>Viruses</taxon>
    </lineage>
</organism>
<evidence type="ECO:0000313" key="2">
    <source>
        <dbReference type="EMBL" id="DBA51922.1"/>
    </source>
</evidence>
<dbReference type="EMBL" id="BK067787">
    <property type="protein sequence ID" value="DBA51922.1"/>
    <property type="molecule type" value="Genomic_DNA"/>
</dbReference>
<protein>
    <submittedName>
        <fullName evidence="2">ORF6</fullName>
    </submittedName>
</protein>
<name>A0AAT9J9Z2_9VIRU</name>
<reference evidence="2" key="1">
    <citation type="journal article" date="2024" name="Environ. Microbiol. Rep.">
        <title>Hiding in plain sight: The discovery of complete genomes of 11 hypothetical spindle-shaped viruses that putatively infect mesophilic ammonia-oxidizing archaea.</title>
        <authorList>
            <person name="Ni Y."/>
            <person name="Xu T."/>
            <person name="Yan S."/>
            <person name="Chen L."/>
            <person name="Wang Y."/>
        </authorList>
    </citation>
    <scope>NUCLEOTIDE SEQUENCE</scope>
    <source>
        <strain evidence="2">NBD1</strain>
    </source>
</reference>
<keyword evidence="1" id="KW-0812">Transmembrane</keyword>
<evidence type="ECO:0000256" key="1">
    <source>
        <dbReference type="SAM" id="Phobius"/>
    </source>
</evidence>
<proteinExistence type="predicted"/>
<keyword evidence="1" id="KW-1133">Transmembrane helix</keyword>